<organism evidence="9 11">
    <name type="scientific">Leptospira perolatii</name>
    <dbReference type="NCBI Taxonomy" id="2023191"/>
    <lineage>
        <taxon>Bacteria</taxon>
        <taxon>Pseudomonadati</taxon>
        <taxon>Spirochaetota</taxon>
        <taxon>Spirochaetia</taxon>
        <taxon>Leptospirales</taxon>
        <taxon>Leptospiraceae</taxon>
        <taxon>Leptospira</taxon>
    </lineage>
</organism>
<sequence>MEFLPLLGRILFAAIFVLAGPGHFSSERISHASDLGVPFTSVLVPLSGVIAFVGGLSVILGYQAKLGALLLVLFLVPVTFMMHQFWGISDPVQAQVQKVMFIKNISLLGGAILIAHFGSGPYSIKE</sequence>
<dbReference type="OrthoDB" id="329282at2"/>
<evidence type="ECO:0000256" key="6">
    <source>
        <dbReference type="ARBA" id="ARBA00023136"/>
    </source>
</evidence>
<evidence type="ECO:0000313" key="11">
    <source>
        <dbReference type="Proteomes" id="UP000231990"/>
    </source>
</evidence>
<keyword evidence="3" id="KW-1003">Cell membrane</keyword>
<comment type="caution">
    <text evidence="9">The sequence shown here is derived from an EMBL/GenBank/DDBJ whole genome shotgun (WGS) entry which is preliminary data.</text>
</comment>
<evidence type="ECO:0000256" key="1">
    <source>
        <dbReference type="ARBA" id="ARBA00004651"/>
    </source>
</evidence>
<dbReference type="AlphaFoldDB" id="A0A2M9ZQL0"/>
<dbReference type="Pfam" id="PF07681">
    <property type="entry name" value="DoxX"/>
    <property type="match status" value="1"/>
</dbReference>
<reference evidence="10 11" key="1">
    <citation type="submission" date="2017-07" db="EMBL/GenBank/DDBJ databases">
        <title>Leptospira spp. isolated from tropical soils.</title>
        <authorList>
            <person name="Thibeaux R."/>
            <person name="Iraola G."/>
            <person name="Ferres I."/>
            <person name="Bierque E."/>
            <person name="Girault D."/>
            <person name="Soupe-Gilbert M.-E."/>
            <person name="Picardeau M."/>
            <person name="Goarant C."/>
        </authorList>
    </citation>
    <scope>NUCLEOTIDE SEQUENCE [LARGE SCALE GENOMIC DNA]</scope>
    <source>
        <strain evidence="9 11">FH1-B-B1</strain>
        <strain evidence="8 10">FH1-B-C1</strain>
    </source>
</reference>
<feature type="transmembrane region" description="Helical" evidence="7">
    <location>
        <begin position="69"/>
        <end position="88"/>
    </location>
</feature>
<feature type="transmembrane region" description="Helical" evidence="7">
    <location>
        <begin position="42"/>
        <end position="62"/>
    </location>
</feature>
<evidence type="ECO:0000256" key="7">
    <source>
        <dbReference type="SAM" id="Phobius"/>
    </source>
</evidence>
<comment type="subcellular location">
    <subcellularLocation>
        <location evidence="1">Cell membrane</location>
        <topology evidence="1">Multi-pass membrane protein</topology>
    </subcellularLocation>
</comment>
<dbReference type="PANTHER" id="PTHR33452:SF1">
    <property type="entry name" value="INNER MEMBRANE PROTEIN YPHA-RELATED"/>
    <property type="match status" value="1"/>
</dbReference>
<keyword evidence="4 7" id="KW-0812">Transmembrane</keyword>
<evidence type="ECO:0000313" key="8">
    <source>
        <dbReference type="EMBL" id="PJZ70405.1"/>
    </source>
</evidence>
<dbReference type="InterPro" id="IPR032808">
    <property type="entry name" value="DoxX"/>
</dbReference>
<keyword evidence="5 7" id="KW-1133">Transmembrane helix</keyword>
<dbReference type="Proteomes" id="UP000231990">
    <property type="component" value="Unassembled WGS sequence"/>
</dbReference>
<protein>
    <submittedName>
        <fullName evidence="9">DoxX family protein</fullName>
    </submittedName>
</protein>
<gene>
    <name evidence="8" type="ORF">CH360_05270</name>
    <name evidence="9" type="ORF">CH373_04850</name>
</gene>
<evidence type="ECO:0000313" key="10">
    <source>
        <dbReference type="Proteomes" id="UP000231962"/>
    </source>
</evidence>
<accession>A0A2M9ZQL0</accession>
<evidence type="ECO:0000256" key="3">
    <source>
        <dbReference type="ARBA" id="ARBA00022475"/>
    </source>
</evidence>
<proteinExistence type="inferred from homology"/>
<keyword evidence="10" id="KW-1185">Reference proteome</keyword>
<evidence type="ECO:0000256" key="5">
    <source>
        <dbReference type="ARBA" id="ARBA00022989"/>
    </source>
</evidence>
<dbReference type="PANTHER" id="PTHR33452">
    <property type="entry name" value="OXIDOREDUCTASE CATD-RELATED"/>
    <property type="match status" value="1"/>
</dbReference>
<feature type="transmembrane region" description="Helical" evidence="7">
    <location>
        <begin position="100"/>
        <end position="118"/>
    </location>
</feature>
<evidence type="ECO:0000256" key="4">
    <source>
        <dbReference type="ARBA" id="ARBA00022692"/>
    </source>
</evidence>
<comment type="similarity">
    <text evidence="2">Belongs to the DoxX family.</text>
</comment>
<evidence type="ECO:0000256" key="2">
    <source>
        <dbReference type="ARBA" id="ARBA00006679"/>
    </source>
</evidence>
<dbReference type="GO" id="GO:0005886">
    <property type="term" value="C:plasma membrane"/>
    <property type="evidence" value="ECO:0007669"/>
    <property type="project" value="UniProtKB-SubCell"/>
</dbReference>
<name>A0A2M9ZQL0_9LEPT</name>
<dbReference type="RefSeq" id="WP_100712974.1">
    <property type="nucleotide sequence ID" value="NZ_NPDY01000003.1"/>
</dbReference>
<dbReference type="EMBL" id="NPDZ01000002">
    <property type="protein sequence ID" value="PJZ74241.1"/>
    <property type="molecule type" value="Genomic_DNA"/>
</dbReference>
<dbReference type="Proteomes" id="UP000231962">
    <property type="component" value="Unassembled WGS sequence"/>
</dbReference>
<dbReference type="InterPro" id="IPR051907">
    <property type="entry name" value="DoxX-like_oxidoreductase"/>
</dbReference>
<evidence type="ECO:0000313" key="9">
    <source>
        <dbReference type="EMBL" id="PJZ74241.1"/>
    </source>
</evidence>
<keyword evidence="6 7" id="KW-0472">Membrane</keyword>
<dbReference type="EMBL" id="NPDY01000003">
    <property type="protein sequence ID" value="PJZ70405.1"/>
    <property type="molecule type" value="Genomic_DNA"/>
</dbReference>